<evidence type="ECO:0000259" key="1">
    <source>
        <dbReference type="Pfam" id="PF01370"/>
    </source>
</evidence>
<keyword evidence="3" id="KW-1185">Reference proteome</keyword>
<dbReference type="PANTHER" id="PTHR43318">
    <property type="entry name" value="UDP-N-ACETYLGLUCOSAMINE 4,6-DEHYDRATASE"/>
    <property type="match status" value="1"/>
</dbReference>
<dbReference type="RefSeq" id="WP_386154009.1">
    <property type="nucleotide sequence ID" value="NZ_JBHMBS010000001.1"/>
</dbReference>
<dbReference type="SUPFAM" id="SSF51735">
    <property type="entry name" value="NAD(P)-binding Rossmann-fold domains"/>
    <property type="match status" value="1"/>
</dbReference>
<dbReference type="Gene3D" id="3.40.50.720">
    <property type="entry name" value="NAD(P)-binding Rossmann-like Domain"/>
    <property type="match status" value="1"/>
</dbReference>
<reference evidence="2 3" key="1">
    <citation type="submission" date="2024-09" db="EMBL/GenBank/DDBJ databases">
        <authorList>
            <person name="Sun Q."/>
            <person name="Mori K."/>
        </authorList>
    </citation>
    <scope>NUCLEOTIDE SEQUENCE [LARGE SCALE GENOMIC DNA]</scope>
    <source>
        <strain evidence="2 3">JCM 3028</strain>
    </source>
</reference>
<accession>A0ABV5T8S8</accession>
<comment type="caution">
    <text evidence="2">The sequence shown here is derived from an EMBL/GenBank/DDBJ whole genome shotgun (WGS) entry which is preliminary data.</text>
</comment>
<organism evidence="2 3">
    <name type="scientific">Streptosporangium vulgare</name>
    <dbReference type="NCBI Taxonomy" id="46190"/>
    <lineage>
        <taxon>Bacteria</taxon>
        <taxon>Bacillati</taxon>
        <taxon>Actinomycetota</taxon>
        <taxon>Actinomycetes</taxon>
        <taxon>Streptosporangiales</taxon>
        <taxon>Streptosporangiaceae</taxon>
        <taxon>Streptosporangium</taxon>
    </lineage>
</organism>
<evidence type="ECO:0000313" key="3">
    <source>
        <dbReference type="Proteomes" id="UP001589610"/>
    </source>
</evidence>
<dbReference type="PANTHER" id="PTHR43318:SF1">
    <property type="entry name" value="POLYSACCHARIDE BIOSYNTHESIS PROTEIN EPSC-RELATED"/>
    <property type="match status" value="1"/>
</dbReference>
<protein>
    <submittedName>
        <fullName evidence="2">NAD-dependent epimerase/dehydratase family protein</fullName>
    </submittedName>
</protein>
<evidence type="ECO:0000313" key="2">
    <source>
        <dbReference type="EMBL" id="MFB9674530.1"/>
    </source>
</evidence>
<dbReference type="InterPro" id="IPR036291">
    <property type="entry name" value="NAD(P)-bd_dom_sf"/>
</dbReference>
<feature type="domain" description="NAD-dependent epimerase/dehydratase" evidence="1">
    <location>
        <begin position="78"/>
        <end position="231"/>
    </location>
</feature>
<dbReference type="InterPro" id="IPR051203">
    <property type="entry name" value="Polysaccharide_Synthase-Rel"/>
</dbReference>
<dbReference type="Pfam" id="PF01370">
    <property type="entry name" value="Epimerase"/>
    <property type="match status" value="1"/>
</dbReference>
<dbReference type="EMBL" id="JBHMBS010000001">
    <property type="protein sequence ID" value="MFB9674530.1"/>
    <property type="molecule type" value="Genomic_DNA"/>
</dbReference>
<gene>
    <name evidence="2" type="ORF">ACFFRH_03430</name>
</gene>
<dbReference type="InterPro" id="IPR001509">
    <property type="entry name" value="Epimerase_deHydtase"/>
</dbReference>
<proteinExistence type="predicted"/>
<sequence length="447" mass="48274">MSAARRIEGILDEIRAIAPPWRRALDHATLRRLWELTAELTATYPAGGARYRHVLAAAGRDVGVPHRRVRDLVGGSTVLVIGAEGRIGGMLVAGLAGMGPGRLLTAGLSPDAPVDGAEHRVLDIRDRERVSRLIAGVRPDVVFHLATRPVTGTAERDTHDSVCADVLGTRHVVDACAEARVGVLVVASAEESLLLYAHDVRSASKRAIELIVADAAARGRVNAVIARLAHVTDDSPLLRRFRRACREGTVLWLPAPTRRFHLQSAREAAQLLLVAATGARAGAAAVHAVRDLALPATPLDLAVGVMREEGVTAMRIADDVTGRPPQHCPDLTGRAGLTGVSPLFNAFEASGAERSLSPDVDVVACRFRLPAAAVRQLDRLADLCLGTREHDMADAFDRFARTLLEANLAQTPRSVVRRIAHLSEPHRRHMTATDRMVNDRVRWWAAR</sequence>
<name>A0ABV5T8S8_9ACTN</name>
<dbReference type="Proteomes" id="UP001589610">
    <property type="component" value="Unassembled WGS sequence"/>
</dbReference>